<dbReference type="RefSeq" id="WP_053791606.1">
    <property type="nucleotide sequence ID" value="NZ_JXCY01000004.1"/>
</dbReference>
<evidence type="ECO:0000313" key="1">
    <source>
        <dbReference type="EMBL" id="KOY76813.1"/>
    </source>
</evidence>
<dbReference type="SUPFAM" id="SSF54001">
    <property type="entry name" value="Cysteine proteinases"/>
    <property type="match status" value="1"/>
</dbReference>
<dbReference type="InterPro" id="IPR024453">
    <property type="entry name" value="Peptidase_C92"/>
</dbReference>
<accession>A0A0M9DCM0</accession>
<dbReference type="EMBL" id="JXCY01000004">
    <property type="protein sequence ID" value="KOY76813.1"/>
    <property type="molecule type" value="Genomic_DNA"/>
</dbReference>
<evidence type="ECO:0000313" key="2">
    <source>
        <dbReference type="Proteomes" id="UP000037778"/>
    </source>
</evidence>
<protein>
    <recommendedName>
        <fullName evidence="3">Hydrolase</fullName>
    </recommendedName>
</protein>
<dbReference type="Pfam" id="PF05708">
    <property type="entry name" value="Peptidase_C92"/>
    <property type="match status" value="1"/>
</dbReference>
<dbReference type="InterPro" id="IPR038765">
    <property type="entry name" value="Papain-like_cys_pep_sf"/>
</dbReference>
<organism evidence="1 2">
    <name type="scientific">Apilactobacillus kunkeei</name>
    <dbReference type="NCBI Taxonomy" id="148814"/>
    <lineage>
        <taxon>Bacteria</taxon>
        <taxon>Bacillati</taxon>
        <taxon>Bacillota</taxon>
        <taxon>Bacilli</taxon>
        <taxon>Lactobacillales</taxon>
        <taxon>Lactobacillaceae</taxon>
        <taxon>Apilactobacillus</taxon>
    </lineage>
</organism>
<evidence type="ECO:0008006" key="3">
    <source>
        <dbReference type="Google" id="ProtNLM"/>
    </source>
</evidence>
<keyword evidence="2" id="KW-1185">Reference proteome</keyword>
<proteinExistence type="predicted"/>
<dbReference type="Proteomes" id="UP000037778">
    <property type="component" value="Unassembled WGS sequence"/>
</dbReference>
<comment type="caution">
    <text evidence="1">The sequence shown here is derived from an EMBL/GenBank/DDBJ whole genome shotgun (WGS) entry which is preliminary data.</text>
</comment>
<dbReference type="PATRIC" id="fig|148814.8.peg.464"/>
<gene>
    <name evidence="1" type="ORF">RZ71_12690</name>
</gene>
<reference evidence="1 2" key="1">
    <citation type="journal article" date="2015" name="Genome Biol. Evol.">
        <title>Functionally Structured Genomes in Lactobacillus kunkeei Colonizing the Honey Crop and Food Products of Honeybees and Stingless Bees.</title>
        <authorList>
            <person name="Tamarit D."/>
            <person name="Ellegaard K.M."/>
            <person name="Wikander J."/>
            <person name="Olofsson T."/>
            <person name="Vasquez A."/>
            <person name="Andersson S.G."/>
        </authorList>
    </citation>
    <scope>NUCLEOTIDE SEQUENCE [LARGE SCALE GENOMIC DNA]</scope>
    <source>
        <strain evidence="1 2">LAko</strain>
    </source>
</reference>
<dbReference type="AlphaFoldDB" id="A0A0M9DCM0"/>
<name>A0A0M9DCM0_9LACO</name>
<sequence>MKNADLLLIEPKKDEFSNLIANSTSIKHNYSHVALVYVNEGEEFVIHAIPNRGVVKQRLSQFLADRNDQGIDLYRVTKDINRDEVITRAKAMLGKPYNNLFLNQHDSFYCSQLVTYAFEKEGVFELTPLRFGRDNQINKEWVKYYQEYEMTVPTDQMGSSPNSLVESKMIKLIEHVQ</sequence>
<dbReference type="Gene3D" id="3.90.1720.10">
    <property type="entry name" value="endopeptidase domain like (from Nostoc punctiforme)"/>
    <property type="match status" value="1"/>
</dbReference>